<feature type="transmembrane region" description="Helical" evidence="1">
    <location>
        <begin position="97"/>
        <end position="115"/>
    </location>
</feature>
<dbReference type="EMBL" id="MW538937">
    <property type="protein sequence ID" value="UBU98419.1"/>
    <property type="molecule type" value="Genomic_DNA"/>
</dbReference>
<gene>
    <name evidence="2" type="primary">orf116A</name>
</gene>
<evidence type="ECO:0000313" key="2">
    <source>
        <dbReference type="EMBL" id="UBU98419.1"/>
    </source>
</evidence>
<sequence>MGGRGGCCIPHSVGGDASWSGNKQRCVAGAASRILNYQLRSYLAPLKNQNKFAPPFSFLFFFNKNENVYLRYRLLASLKKASSIPWKHPSWKPCTTSLSWGPCFFLFLCLVFVLLA</sequence>
<protein>
    <submittedName>
        <fullName evidence="2">Uncharacterized protein</fullName>
    </submittedName>
</protein>
<dbReference type="GeneID" id="68665269"/>
<keyword evidence="2" id="KW-0496">Mitochondrion</keyword>
<keyword evidence="1" id="KW-0812">Transmembrane</keyword>
<reference evidence="2" key="1">
    <citation type="submission" date="2021-01" db="EMBL/GenBank/DDBJ databases">
        <authorList>
            <person name="Sun H.-H."/>
            <person name="Zhang S."/>
            <person name="Zhang Y.-J."/>
        </authorList>
    </citation>
    <scope>NUCLEOTIDE SEQUENCE</scope>
    <source>
        <strain evidence="2">CMM1</strain>
    </source>
</reference>
<organism evidence="2">
    <name type="scientific">Morchella brunnea</name>
    <dbReference type="NCBI Taxonomy" id="1174671"/>
    <lineage>
        <taxon>Eukaryota</taxon>
        <taxon>Fungi</taxon>
        <taxon>Dikarya</taxon>
        <taxon>Ascomycota</taxon>
        <taxon>Pezizomycotina</taxon>
        <taxon>Pezizomycetes</taxon>
        <taxon>Pezizales</taxon>
        <taxon>Morchellaceae</taxon>
        <taxon>Morchella</taxon>
    </lineage>
</organism>
<dbReference type="AlphaFoldDB" id="A0A8K1MES3"/>
<geneLocation type="mitochondrion" evidence="2"/>
<keyword evidence="1" id="KW-1133">Transmembrane helix</keyword>
<keyword evidence="1" id="KW-0472">Membrane</keyword>
<accession>A0A8K1MES3</accession>
<evidence type="ECO:0000256" key="1">
    <source>
        <dbReference type="SAM" id="Phobius"/>
    </source>
</evidence>
<name>A0A8K1MES3_9PEZI</name>
<proteinExistence type="predicted"/>
<dbReference type="RefSeq" id="YP_010218570.1">
    <property type="nucleotide sequence ID" value="NC_058917.1"/>
</dbReference>